<evidence type="ECO:0000256" key="6">
    <source>
        <dbReference type="ARBA" id="ARBA00022723"/>
    </source>
</evidence>
<dbReference type="Gene3D" id="3.40.50.1220">
    <property type="entry name" value="TPP-binding domain"/>
    <property type="match status" value="1"/>
</dbReference>
<dbReference type="Proteomes" id="UP000623608">
    <property type="component" value="Unassembled WGS sequence"/>
</dbReference>
<feature type="domain" description="Thiamine pyrophosphate enzyme central" evidence="14">
    <location>
        <begin position="249"/>
        <end position="369"/>
    </location>
</feature>
<feature type="domain" description="Thiamine pyrophosphate enzyme N-terminal TPP-binding" evidence="16">
    <location>
        <begin position="3"/>
        <end position="112"/>
    </location>
</feature>
<evidence type="ECO:0000259" key="14">
    <source>
        <dbReference type="Pfam" id="PF00205"/>
    </source>
</evidence>
<dbReference type="PROSITE" id="PS00187">
    <property type="entry name" value="TPP_ENZYMES"/>
    <property type="match status" value="1"/>
</dbReference>
<evidence type="ECO:0000256" key="13">
    <source>
        <dbReference type="SAM" id="MobiDB-lite"/>
    </source>
</evidence>
<evidence type="ECO:0000256" key="3">
    <source>
        <dbReference type="ARBA" id="ARBA00002938"/>
    </source>
</evidence>
<dbReference type="Gene3D" id="3.40.50.970">
    <property type="match status" value="2"/>
</dbReference>
<dbReference type="GO" id="GO:0030976">
    <property type="term" value="F:thiamine pyrophosphate binding"/>
    <property type="evidence" value="ECO:0007669"/>
    <property type="project" value="InterPro"/>
</dbReference>
<evidence type="ECO:0000256" key="10">
    <source>
        <dbReference type="ARBA" id="ARBA00023239"/>
    </source>
</evidence>
<comment type="cofactor">
    <cofactor evidence="1">
        <name>a metal cation</name>
        <dbReference type="ChEBI" id="CHEBI:25213"/>
    </cofactor>
</comment>
<dbReference type="Pfam" id="PF02776">
    <property type="entry name" value="TPP_enzyme_N"/>
    <property type="match status" value="1"/>
</dbReference>
<dbReference type="InterPro" id="IPR029061">
    <property type="entry name" value="THDP-binding"/>
</dbReference>
<evidence type="ECO:0000256" key="2">
    <source>
        <dbReference type="ARBA" id="ARBA00001964"/>
    </source>
</evidence>
<keyword evidence="7" id="KW-0210">Decarboxylase</keyword>
<evidence type="ECO:0000256" key="5">
    <source>
        <dbReference type="ARBA" id="ARBA00020054"/>
    </source>
</evidence>
<evidence type="ECO:0000259" key="15">
    <source>
        <dbReference type="Pfam" id="PF02775"/>
    </source>
</evidence>
<protein>
    <recommendedName>
        <fullName evidence="5">Alpha-keto-acid decarboxylase</fullName>
    </recommendedName>
</protein>
<feature type="binding site" evidence="11">
    <location>
        <position position="479"/>
    </location>
    <ligand>
        <name>Mg(2+)</name>
        <dbReference type="ChEBI" id="CHEBI:18420"/>
    </ligand>
</feature>
<evidence type="ECO:0000313" key="17">
    <source>
        <dbReference type="EMBL" id="GIF21575.1"/>
    </source>
</evidence>
<dbReference type="SUPFAM" id="SSF52467">
    <property type="entry name" value="DHS-like NAD/FAD-binding domain"/>
    <property type="match status" value="1"/>
</dbReference>
<comment type="caution">
    <text evidence="17">The sequence shown here is derived from an EMBL/GenBank/DDBJ whole genome shotgun (WGS) entry which is preliminary data.</text>
</comment>
<evidence type="ECO:0000256" key="7">
    <source>
        <dbReference type="ARBA" id="ARBA00022793"/>
    </source>
</evidence>
<evidence type="ECO:0000256" key="4">
    <source>
        <dbReference type="ARBA" id="ARBA00007812"/>
    </source>
</evidence>
<feature type="region of interest" description="Disordered" evidence="13">
    <location>
        <begin position="181"/>
        <end position="207"/>
    </location>
</feature>
<dbReference type="InterPro" id="IPR000399">
    <property type="entry name" value="TPP-bd_CS"/>
</dbReference>
<evidence type="ECO:0000256" key="9">
    <source>
        <dbReference type="ARBA" id="ARBA00023052"/>
    </source>
</evidence>
<dbReference type="FunFam" id="3.40.50.970:FF:000024">
    <property type="entry name" value="Pyruvate decarboxylase isozyme"/>
    <property type="match status" value="1"/>
</dbReference>
<keyword evidence="10" id="KW-0456">Lyase</keyword>
<reference evidence="17" key="1">
    <citation type="submission" date="2021-01" db="EMBL/GenBank/DDBJ databases">
        <title>Whole genome shotgun sequence of Actinoplanes tereljensis NBRC 105297.</title>
        <authorList>
            <person name="Komaki H."/>
            <person name="Tamura T."/>
        </authorList>
    </citation>
    <scope>NUCLEOTIDE SEQUENCE</scope>
    <source>
        <strain evidence="17">NBRC 105297</strain>
    </source>
</reference>
<dbReference type="Pfam" id="PF02775">
    <property type="entry name" value="TPP_enzyme_C"/>
    <property type="match status" value="1"/>
</dbReference>
<comment type="cofactor">
    <cofactor evidence="11">
        <name>Mg(2+)</name>
        <dbReference type="ChEBI" id="CHEBI:18420"/>
    </cofactor>
    <text evidence="11">Binds 1 Mg(2+) per subunit.</text>
</comment>
<dbReference type="PANTHER" id="PTHR43452">
    <property type="entry name" value="PYRUVATE DECARBOXYLASE"/>
    <property type="match status" value="1"/>
</dbReference>
<name>A0A919TUP7_9ACTN</name>
<dbReference type="InterPro" id="IPR012001">
    <property type="entry name" value="Thiamin_PyroP_enz_TPP-bd_dom"/>
</dbReference>
<dbReference type="AlphaFoldDB" id="A0A919TUP7"/>
<comment type="function">
    <text evidence="3">Decarboxylates branched-chain and aromatic alpha-keto acids to aldehydes.</text>
</comment>
<comment type="similarity">
    <text evidence="4 12">Belongs to the TPP enzyme family.</text>
</comment>
<evidence type="ECO:0000313" key="18">
    <source>
        <dbReference type="Proteomes" id="UP000623608"/>
    </source>
</evidence>
<gene>
    <name evidence="17" type="primary">kdc</name>
    <name evidence="17" type="ORF">Ate02nite_43050</name>
</gene>
<organism evidence="17 18">
    <name type="scientific">Paractinoplanes tereljensis</name>
    <dbReference type="NCBI Taxonomy" id="571912"/>
    <lineage>
        <taxon>Bacteria</taxon>
        <taxon>Bacillati</taxon>
        <taxon>Actinomycetota</taxon>
        <taxon>Actinomycetes</taxon>
        <taxon>Micromonosporales</taxon>
        <taxon>Micromonosporaceae</taxon>
        <taxon>Paractinoplanes</taxon>
    </lineage>
</organism>
<comment type="cofactor">
    <cofactor evidence="2">
        <name>thiamine diphosphate</name>
        <dbReference type="ChEBI" id="CHEBI:58937"/>
    </cofactor>
</comment>
<dbReference type="GO" id="GO:0000949">
    <property type="term" value="P:aromatic amino acid family catabolic process to alcohol via Ehrlich pathway"/>
    <property type="evidence" value="ECO:0007669"/>
    <property type="project" value="TreeGrafter"/>
</dbReference>
<dbReference type="InterPro" id="IPR029035">
    <property type="entry name" value="DHS-like_NAD/FAD-binding_dom"/>
</dbReference>
<dbReference type="InterPro" id="IPR011766">
    <property type="entry name" value="TPP_enzyme_TPP-bd"/>
</dbReference>
<dbReference type="PIRSF" id="PIRSF036565">
    <property type="entry name" value="Pyruvt_ip_decrb"/>
    <property type="match status" value="1"/>
</dbReference>
<accession>A0A919TUP7</accession>
<feature type="domain" description="Thiamine pyrophosphate enzyme TPP-binding" evidence="15">
    <location>
        <begin position="430"/>
        <end position="572"/>
    </location>
</feature>
<keyword evidence="8 11" id="KW-0460">Magnesium</keyword>
<dbReference type="Pfam" id="PF00205">
    <property type="entry name" value="TPP_enzyme_M"/>
    <property type="match status" value="1"/>
</dbReference>
<dbReference type="InterPro" id="IPR047213">
    <property type="entry name" value="TPP_PYR_PDC_IPDC-like"/>
</dbReference>
<evidence type="ECO:0000256" key="8">
    <source>
        <dbReference type="ARBA" id="ARBA00022842"/>
    </source>
</evidence>
<evidence type="ECO:0000256" key="1">
    <source>
        <dbReference type="ARBA" id="ARBA00001920"/>
    </source>
</evidence>
<dbReference type="EMBL" id="BOMY01000030">
    <property type="protein sequence ID" value="GIF21575.1"/>
    <property type="molecule type" value="Genomic_DNA"/>
</dbReference>
<dbReference type="GO" id="GO:0004737">
    <property type="term" value="F:pyruvate decarboxylase activity"/>
    <property type="evidence" value="ECO:0007669"/>
    <property type="project" value="TreeGrafter"/>
</dbReference>
<dbReference type="PANTHER" id="PTHR43452:SF30">
    <property type="entry name" value="PYRUVATE DECARBOXYLASE ISOZYME 1-RELATED"/>
    <property type="match status" value="1"/>
</dbReference>
<dbReference type="InterPro" id="IPR047214">
    <property type="entry name" value="TPP_PDC_IPDC"/>
</dbReference>
<sequence>MITLAEYLGRRLRQAGVGHLFGVPGDFNLTLLDHLTQVPGLAWVGSPNELGAGYAADAYARSRGLAVLVTTYGVGELSALNAVAGSAAEDVPVVHIAGSPATTAVAARRLVHHTLADGVFDRFARAYAEVTVHQETLTADRPTEQIDAVLSAALTHSRPAYLSIPSDLATLPVDPAPLAHPLPRAPRTSRPTTNAEGMIPSADGQPEGMIPSAGGQAEGMIPSVDGEPEGTIPSAGVASGAEVAAFAAAIWRLVDGAERPVIVAGHLVARFGLKDLLKSAQVPIVTTLAAKGVVDEGDPLYYGDYAGTMVDESTAELVRDADLVLELGTVATDVLSGFFTHRVVDDQVVMVGATSATIGTGDEHQVHFADAVRVLVDLLGGKRFRLPQREPAPASPAVAPERALTQEALWATVQAWLPGGTAVLADTGTSFWGAVSLRFPADTVFVGQPIWNSIGYALPAVLGQGLADPGRRPVLFIGDGAAQMTMQELSTIAAAGLAPIIVLLNNEGYTIERALQSPDAGYNDIAAWDWGALVGALAGPKADYRRAHTAAELREALDAAAEATETLSVVEVVLDRYDAPPLLRALAARNSGGAE</sequence>
<feature type="binding site" evidence="11">
    <location>
        <position position="506"/>
    </location>
    <ligand>
        <name>Mg(2+)</name>
        <dbReference type="ChEBI" id="CHEBI:18420"/>
    </ligand>
</feature>
<dbReference type="CDD" id="cd07038">
    <property type="entry name" value="TPP_PYR_PDC_IPDC_like"/>
    <property type="match status" value="1"/>
</dbReference>
<dbReference type="GO" id="GO:0005829">
    <property type="term" value="C:cytosol"/>
    <property type="evidence" value="ECO:0007669"/>
    <property type="project" value="TreeGrafter"/>
</dbReference>
<evidence type="ECO:0000256" key="11">
    <source>
        <dbReference type="PIRSR" id="PIRSR036565-2"/>
    </source>
</evidence>
<evidence type="ECO:0000259" key="16">
    <source>
        <dbReference type="Pfam" id="PF02776"/>
    </source>
</evidence>
<dbReference type="SUPFAM" id="SSF52518">
    <property type="entry name" value="Thiamin diphosphate-binding fold (THDP-binding)"/>
    <property type="match status" value="2"/>
</dbReference>
<keyword evidence="18" id="KW-1185">Reference proteome</keyword>
<dbReference type="FunFam" id="3.40.50.970:FF:000019">
    <property type="entry name" value="Pyruvate decarboxylase isozyme"/>
    <property type="match status" value="1"/>
</dbReference>
<dbReference type="GO" id="GO:0000287">
    <property type="term" value="F:magnesium ion binding"/>
    <property type="evidence" value="ECO:0007669"/>
    <property type="project" value="InterPro"/>
</dbReference>
<proteinExistence type="inferred from homology"/>
<dbReference type="CDD" id="cd02005">
    <property type="entry name" value="TPP_PDC_IPDC"/>
    <property type="match status" value="1"/>
</dbReference>
<keyword evidence="6 11" id="KW-0479">Metal-binding</keyword>
<evidence type="ECO:0000256" key="12">
    <source>
        <dbReference type="RuleBase" id="RU362132"/>
    </source>
</evidence>
<dbReference type="InterPro" id="IPR012110">
    <property type="entry name" value="PDC/IPDC-like"/>
</dbReference>
<dbReference type="InterPro" id="IPR012000">
    <property type="entry name" value="Thiamin_PyroP_enz_cen_dom"/>
</dbReference>
<feature type="binding site" evidence="11">
    <location>
        <position position="508"/>
    </location>
    <ligand>
        <name>Mg(2+)</name>
        <dbReference type="ChEBI" id="CHEBI:18420"/>
    </ligand>
</feature>
<keyword evidence="9 12" id="KW-0786">Thiamine pyrophosphate</keyword>